<reference evidence="4" key="1">
    <citation type="journal article" date="2010" name="Nat. Biotechnol.">
        <title>Draft genome sequence of the oilseed species Ricinus communis.</title>
        <authorList>
            <person name="Chan A.P."/>
            <person name="Crabtree J."/>
            <person name="Zhao Q."/>
            <person name="Lorenzi H."/>
            <person name="Orvis J."/>
            <person name="Puiu D."/>
            <person name="Melake-Berhan A."/>
            <person name="Jones K.M."/>
            <person name="Redman J."/>
            <person name="Chen G."/>
            <person name="Cahoon E.B."/>
            <person name="Gedil M."/>
            <person name="Stanke M."/>
            <person name="Haas B.J."/>
            <person name="Wortman J.R."/>
            <person name="Fraser-Liggett C.M."/>
            <person name="Ravel J."/>
            <person name="Rabinowicz P.D."/>
        </authorList>
    </citation>
    <scope>NUCLEOTIDE SEQUENCE [LARGE SCALE GENOMIC DNA]</scope>
    <source>
        <strain evidence="4">cv. Hale</strain>
    </source>
</reference>
<dbReference type="FunCoup" id="B9T3N5">
    <property type="interactions" value="3"/>
</dbReference>
<dbReference type="InterPro" id="IPR025836">
    <property type="entry name" value="Zn_knuckle_CX2CX4HX4C"/>
</dbReference>
<proteinExistence type="predicted"/>
<evidence type="ECO:0000313" key="3">
    <source>
        <dbReference type="EMBL" id="EEF29532.1"/>
    </source>
</evidence>
<evidence type="ECO:0000313" key="4">
    <source>
        <dbReference type="Proteomes" id="UP000008311"/>
    </source>
</evidence>
<dbReference type="InParanoid" id="B9T3N5"/>
<dbReference type="PANTHER" id="PTHR31286:SF183">
    <property type="entry name" value="CCHC-TYPE DOMAIN-CONTAINING PROTEIN"/>
    <property type="match status" value="1"/>
</dbReference>
<keyword evidence="4" id="KW-1185">Reference proteome</keyword>
<accession>B9T3N5</accession>
<evidence type="ECO:0008006" key="5">
    <source>
        <dbReference type="Google" id="ProtNLM"/>
    </source>
</evidence>
<protein>
    <recommendedName>
        <fullName evidence="5">DUF4283 domain-containing protein</fullName>
    </recommendedName>
</protein>
<name>B9T3N5_RICCO</name>
<dbReference type="PANTHER" id="PTHR31286">
    <property type="entry name" value="GLYCINE-RICH CELL WALL STRUCTURAL PROTEIN 1.8-LIKE"/>
    <property type="match status" value="1"/>
</dbReference>
<dbReference type="Proteomes" id="UP000008311">
    <property type="component" value="Unassembled WGS sequence"/>
</dbReference>
<evidence type="ECO:0000259" key="1">
    <source>
        <dbReference type="Pfam" id="PF14111"/>
    </source>
</evidence>
<dbReference type="EMBL" id="EQ974427">
    <property type="protein sequence ID" value="EEF29532.1"/>
    <property type="molecule type" value="Genomic_DNA"/>
</dbReference>
<dbReference type="AlphaFoldDB" id="B9T3N5"/>
<sequence>MINFQAMRNTMAMLWRPLQGVSINELHNDSERKEQRYLFRFFHEVDVKRVEDGGPWTFNNYHILLHRLVEHEDPQDVDINWVDFWIQAYRVPIGFRSEKVARNIGNYIEKYVDSHPNNFDDSWRDYMRIRVKVDATKPIISSMNIKKVGGVWFKIEFKYERLVIFYFICGLIGHSDKFFHKILENSVIEHTLSKDVRAPPRRTQVASVGERWLRDGRSSKSGQEWCNPLQYGINMNQGVNVAVQSNSSVRKESKDVAGENYGNGLGSNKGEVFGPKLTSKEDKEGIVIHEDKRRNMEEAVTLNKEGPYNLGLNTHMDQLGKEVLTQSSTFPKNLNGAGLGLDQACKPI</sequence>
<evidence type="ECO:0000259" key="2">
    <source>
        <dbReference type="Pfam" id="PF14392"/>
    </source>
</evidence>
<feature type="domain" description="Zinc knuckle CX2CX4HX4C" evidence="2">
    <location>
        <begin position="133"/>
        <end position="181"/>
    </location>
</feature>
<organism evidence="3 4">
    <name type="scientific">Ricinus communis</name>
    <name type="common">Castor bean</name>
    <dbReference type="NCBI Taxonomy" id="3988"/>
    <lineage>
        <taxon>Eukaryota</taxon>
        <taxon>Viridiplantae</taxon>
        <taxon>Streptophyta</taxon>
        <taxon>Embryophyta</taxon>
        <taxon>Tracheophyta</taxon>
        <taxon>Spermatophyta</taxon>
        <taxon>Magnoliopsida</taxon>
        <taxon>eudicotyledons</taxon>
        <taxon>Gunneridae</taxon>
        <taxon>Pentapetalae</taxon>
        <taxon>rosids</taxon>
        <taxon>fabids</taxon>
        <taxon>Malpighiales</taxon>
        <taxon>Euphorbiaceae</taxon>
        <taxon>Acalyphoideae</taxon>
        <taxon>Acalypheae</taxon>
        <taxon>Ricinus</taxon>
    </lineage>
</organism>
<feature type="domain" description="DUF4283" evidence="1">
    <location>
        <begin position="1"/>
        <end position="75"/>
    </location>
</feature>
<dbReference type="Pfam" id="PF14111">
    <property type="entry name" value="DUF4283"/>
    <property type="match status" value="1"/>
</dbReference>
<dbReference type="Pfam" id="PF14392">
    <property type="entry name" value="zf-CCHC_4"/>
    <property type="match status" value="1"/>
</dbReference>
<dbReference type="eggNOG" id="KOG1075">
    <property type="taxonomic scope" value="Eukaryota"/>
</dbReference>
<dbReference type="InterPro" id="IPR025558">
    <property type="entry name" value="DUF4283"/>
</dbReference>
<gene>
    <name evidence="3" type="ORF">RCOM_1166040</name>
</gene>
<dbReference type="InterPro" id="IPR040256">
    <property type="entry name" value="At4g02000-like"/>
</dbReference>